<name>A0A501WGI6_9RHOB</name>
<evidence type="ECO:0000256" key="1">
    <source>
        <dbReference type="SAM" id="MobiDB-lite"/>
    </source>
</evidence>
<gene>
    <name evidence="2" type="ORF">FJM51_19295</name>
</gene>
<dbReference type="AlphaFoldDB" id="A0A501WGI6"/>
<comment type="caution">
    <text evidence="2">The sequence shown here is derived from an EMBL/GenBank/DDBJ whole genome shotgun (WGS) entry which is preliminary data.</text>
</comment>
<sequence>MAEVGLMLSDAVRILLARVAREGGLPAGARGGPAPRSARRSRTIARQLPTPTSWPRCAN</sequence>
<reference evidence="2 3" key="1">
    <citation type="submission" date="2019-06" db="EMBL/GenBank/DDBJ databases">
        <title>A novel bacterium of genus Amaricoccus, isolated from marine sediment.</title>
        <authorList>
            <person name="Huang H."/>
            <person name="Mo K."/>
            <person name="Hu Y."/>
        </authorList>
    </citation>
    <scope>NUCLEOTIDE SEQUENCE [LARGE SCALE GENOMIC DNA]</scope>
    <source>
        <strain evidence="2 3">HB172011</strain>
    </source>
</reference>
<keyword evidence="3" id="KW-1185">Reference proteome</keyword>
<feature type="region of interest" description="Disordered" evidence="1">
    <location>
        <begin position="25"/>
        <end position="59"/>
    </location>
</feature>
<proteinExistence type="predicted"/>
<dbReference type="GO" id="GO:0006355">
    <property type="term" value="P:regulation of DNA-templated transcription"/>
    <property type="evidence" value="ECO:0007669"/>
    <property type="project" value="InterPro"/>
</dbReference>
<accession>A0A501WGI6</accession>
<evidence type="ECO:0000313" key="2">
    <source>
        <dbReference type="EMBL" id="TPE47902.1"/>
    </source>
</evidence>
<dbReference type="InterPro" id="IPR013321">
    <property type="entry name" value="Arc_rbn_hlx_hlx"/>
</dbReference>
<evidence type="ECO:0000313" key="3">
    <source>
        <dbReference type="Proteomes" id="UP000319255"/>
    </source>
</evidence>
<protein>
    <submittedName>
        <fullName evidence="2">Uncharacterized protein</fullName>
    </submittedName>
</protein>
<organism evidence="2 3">
    <name type="scientific">Amaricoccus solimangrovi</name>
    <dbReference type="NCBI Taxonomy" id="2589815"/>
    <lineage>
        <taxon>Bacteria</taxon>
        <taxon>Pseudomonadati</taxon>
        <taxon>Pseudomonadota</taxon>
        <taxon>Alphaproteobacteria</taxon>
        <taxon>Rhodobacterales</taxon>
        <taxon>Paracoccaceae</taxon>
        <taxon>Amaricoccus</taxon>
    </lineage>
</organism>
<dbReference type="Proteomes" id="UP000319255">
    <property type="component" value="Unassembled WGS sequence"/>
</dbReference>
<dbReference type="EMBL" id="VFRP01000027">
    <property type="protein sequence ID" value="TPE47902.1"/>
    <property type="molecule type" value="Genomic_DNA"/>
</dbReference>
<dbReference type="Gene3D" id="1.10.1220.10">
    <property type="entry name" value="Met repressor-like"/>
    <property type="match status" value="1"/>
</dbReference>